<dbReference type="EMBL" id="CACRUS010000006">
    <property type="protein sequence ID" value="VYU06412.1"/>
    <property type="molecule type" value="Genomic_DNA"/>
</dbReference>
<reference evidence="1" key="1">
    <citation type="submission" date="2019-11" db="EMBL/GenBank/DDBJ databases">
        <authorList>
            <person name="Feng L."/>
        </authorList>
    </citation>
    <scope>NUCLEOTIDE SEQUENCE</scope>
    <source>
        <strain evidence="1">PagglomeransLFYP105</strain>
    </source>
</reference>
<name>A0A6N3BR40_ENTAG</name>
<evidence type="ECO:0000313" key="1">
    <source>
        <dbReference type="EMBL" id="VYU06412.1"/>
    </source>
</evidence>
<protein>
    <submittedName>
        <fullName evidence="1">Uncharacterized protein</fullName>
    </submittedName>
</protein>
<organism evidence="1">
    <name type="scientific">Enterobacter agglomerans</name>
    <name type="common">Erwinia herbicola</name>
    <name type="synonym">Pantoea agglomerans</name>
    <dbReference type="NCBI Taxonomy" id="549"/>
    <lineage>
        <taxon>Bacteria</taxon>
        <taxon>Pseudomonadati</taxon>
        <taxon>Pseudomonadota</taxon>
        <taxon>Gammaproteobacteria</taxon>
        <taxon>Enterobacterales</taxon>
        <taxon>Erwiniaceae</taxon>
        <taxon>Pantoea</taxon>
        <taxon>Pantoea agglomerans group</taxon>
    </lineage>
</organism>
<proteinExistence type="predicted"/>
<gene>
    <name evidence="1" type="ORF">PALFYP105_03198</name>
</gene>
<sequence>MMIFHAEKRAEFPSHKNHDIRLSNAKNDVELEYFKRGNFPGTEAGKRKCDGGLFYFSQSGRSLRPIA</sequence>
<dbReference type="AlphaFoldDB" id="A0A6N3BR40"/>
<accession>A0A6N3BR40</accession>